<dbReference type="InParanoid" id="K1W9X6"/>
<dbReference type="EMBL" id="JH921447">
    <property type="protein sequence ID" value="EKD14060.1"/>
    <property type="molecule type" value="Genomic_DNA"/>
</dbReference>
<evidence type="ECO:0000313" key="3">
    <source>
        <dbReference type="Proteomes" id="UP000006753"/>
    </source>
</evidence>
<protein>
    <submittedName>
        <fullName evidence="2">Uncharacterized protein</fullName>
    </submittedName>
</protein>
<accession>K1W9X6</accession>
<dbReference type="AlphaFoldDB" id="K1W9X6"/>
<proteinExistence type="predicted"/>
<evidence type="ECO:0000313" key="2">
    <source>
        <dbReference type="EMBL" id="EKD14060.1"/>
    </source>
</evidence>
<sequence length="89" mass="9490">MPENILPAAAAAAAAAKASKRMMILYLLQYQSRTVPYPAKPTHRAGDEGRVSTSFPHLRPVRSTSLPLGTHARAGTCNKYRGGGREAGN</sequence>
<gene>
    <name evidence="2" type="ORF">MBM_07737</name>
</gene>
<reference evidence="2 3" key="1">
    <citation type="journal article" date="2012" name="BMC Genomics">
        <title>Sequencing the genome of Marssonina brunnea reveals fungus-poplar co-evolution.</title>
        <authorList>
            <person name="Zhu S."/>
            <person name="Cao Y.-Z."/>
            <person name="Jiang C."/>
            <person name="Tan B.-Y."/>
            <person name="Wang Z."/>
            <person name="Feng S."/>
            <person name="Zhang L."/>
            <person name="Su X.-H."/>
            <person name="Brejova B."/>
            <person name="Vinar T."/>
            <person name="Xu M."/>
            <person name="Wang M.-X."/>
            <person name="Zhang S.-G."/>
            <person name="Huang M.-R."/>
            <person name="Wu R."/>
            <person name="Zhou Y."/>
        </authorList>
    </citation>
    <scope>NUCLEOTIDE SEQUENCE [LARGE SCALE GENOMIC DNA]</scope>
    <source>
        <strain evidence="2 3">MB_m1</strain>
    </source>
</reference>
<dbReference type="HOGENOM" id="CLU_2455191_0_0_1"/>
<organism evidence="2 3">
    <name type="scientific">Marssonina brunnea f. sp. multigermtubi (strain MB_m1)</name>
    <name type="common">Marssonina leaf spot fungus</name>
    <dbReference type="NCBI Taxonomy" id="1072389"/>
    <lineage>
        <taxon>Eukaryota</taxon>
        <taxon>Fungi</taxon>
        <taxon>Dikarya</taxon>
        <taxon>Ascomycota</taxon>
        <taxon>Pezizomycotina</taxon>
        <taxon>Leotiomycetes</taxon>
        <taxon>Helotiales</taxon>
        <taxon>Drepanopezizaceae</taxon>
        <taxon>Drepanopeziza</taxon>
    </lineage>
</organism>
<feature type="region of interest" description="Disordered" evidence="1">
    <location>
        <begin position="37"/>
        <end position="89"/>
    </location>
</feature>
<keyword evidence="3" id="KW-1185">Reference proteome</keyword>
<evidence type="ECO:0000256" key="1">
    <source>
        <dbReference type="SAM" id="MobiDB-lite"/>
    </source>
</evidence>
<dbReference type="Proteomes" id="UP000006753">
    <property type="component" value="Unassembled WGS sequence"/>
</dbReference>
<dbReference type="KEGG" id="mbe:MBM_07737"/>
<name>K1W9X6_MARBU</name>